<dbReference type="PANTHER" id="PTHR14456">
    <property type="entry name" value="INOSITOL POLYPHOSPHATE KINASE 1"/>
    <property type="match status" value="1"/>
</dbReference>
<keyword evidence="1" id="KW-0808">Transferase</keyword>
<name>G1JSI2_ARATH</name>
<organism evidence="2">
    <name type="scientific">Arabidopsis thaliana</name>
    <name type="common">Mouse-ear cress</name>
    <dbReference type="NCBI Taxonomy" id="3702"/>
    <lineage>
        <taxon>Eukaryota</taxon>
        <taxon>Viridiplantae</taxon>
        <taxon>Streptophyta</taxon>
        <taxon>Embryophyta</taxon>
        <taxon>Tracheophyta</taxon>
        <taxon>Spermatophyta</taxon>
        <taxon>Magnoliopsida</taxon>
        <taxon>eudicotyledons</taxon>
        <taxon>Gunneridae</taxon>
        <taxon>Pentapetalae</taxon>
        <taxon>rosids</taxon>
        <taxon>malvids</taxon>
        <taxon>Brassicales</taxon>
        <taxon>Brassicaceae</taxon>
        <taxon>Camelineae</taxon>
        <taxon>Arabidopsis</taxon>
    </lineage>
</organism>
<comment type="domain">
    <text evidence="1">The EXKPK motif is conserved in inositol-pentakisphosphate 2-kinases of both family 1 and 2.</text>
</comment>
<accession>G1JSI2</accession>
<comment type="function">
    <text evidence="1">Phosphorylates Ins(1,3,4,5,6)P5 at position 2 to form Ins(1,2,3,4,5,6)P6 (InsP6 or phytate).</text>
</comment>
<dbReference type="AlphaFoldDB" id="G1JSI2"/>
<dbReference type="GO" id="GO:0005524">
    <property type="term" value="F:ATP binding"/>
    <property type="evidence" value="ECO:0007669"/>
    <property type="project" value="UniProtKB-KW"/>
</dbReference>
<dbReference type="PANTHER" id="PTHR14456:SF5">
    <property type="entry name" value="INOSITOL-PENTAKISPHOSPHATE 2-KINASE"/>
    <property type="match status" value="1"/>
</dbReference>
<dbReference type="EC" id="2.7.1.158" evidence="1"/>
<sequence>MFQISQISEYDPLDLFSGFKDRIHKAIKALYTTPQNNFQVFVNGSLVFGGFRGGLCKTTSKLELAFEHLLKDFIKTQDNSSLHAKHFIELVAEIVNASRALDQLLDRLGSQDPLPIVIFILNQQSKNLSTRYTSSLLRIREEYHENIPGDVEEERGSTSMLLELQPRDSFLLTNAWS</sequence>
<evidence type="ECO:0000313" key="2">
    <source>
        <dbReference type="EMBL" id="AEM36351.1"/>
    </source>
</evidence>
<evidence type="ECO:0000256" key="1">
    <source>
        <dbReference type="RuleBase" id="RU364126"/>
    </source>
</evidence>
<dbReference type="GO" id="GO:0035299">
    <property type="term" value="F:inositol-1,3,4,5,6-pentakisphosphate 2-kinase activity"/>
    <property type="evidence" value="ECO:0007669"/>
    <property type="project" value="UniProtKB-EC"/>
</dbReference>
<keyword evidence="1" id="KW-0067">ATP-binding</keyword>
<dbReference type="InterPro" id="IPR009286">
    <property type="entry name" value="Ins_P5_2-kin"/>
</dbReference>
<reference evidence="2" key="1">
    <citation type="journal article" date="2011" name="Plant Physiol.">
        <title>Genome-wide comparison of nucleotide-binding site-leucine-rich repeat-encoding genes in Arabidopsis.</title>
        <authorList>
            <person name="Guo Y.L."/>
            <person name="Fitz J."/>
            <person name="Schneeberger K."/>
            <person name="Ossowski S."/>
            <person name="Cao J."/>
            <person name="Weigel D."/>
        </authorList>
    </citation>
    <scope>NUCLEOTIDE SEQUENCE</scope>
</reference>
<reference evidence="2" key="2">
    <citation type="submission" date="2011-07" db="EMBL/GenBank/DDBJ databases">
        <authorList>
            <person name="Guo Y.-L."/>
            <person name="Weigel D."/>
        </authorList>
    </citation>
    <scope>NUCLEOTIDE SEQUENCE</scope>
</reference>
<proteinExistence type="predicted"/>
<dbReference type="EMBL" id="JN389445">
    <property type="protein sequence ID" value="AEM36351.1"/>
    <property type="molecule type" value="Genomic_DNA"/>
</dbReference>
<keyword evidence="1" id="KW-0547">Nucleotide-binding</keyword>
<keyword evidence="1" id="KW-0418">Kinase</keyword>
<protein>
    <recommendedName>
        <fullName evidence="1">Inositol-pentakisphosphate 2-kinase</fullName>
        <ecNumber evidence="1">2.7.1.158</ecNumber>
    </recommendedName>
</protein>
<comment type="catalytic activity">
    <reaction evidence="1">
        <text>1D-myo-inositol 1,3,4,5,6-pentakisphosphate + ATP = 1D-myo-inositol hexakisphosphate + ADP + H(+)</text>
        <dbReference type="Rhea" id="RHEA:20313"/>
        <dbReference type="ChEBI" id="CHEBI:15378"/>
        <dbReference type="ChEBI" id="CHEBI:30616"/>
        <dbReference type="ChEBI" id="CHEBI:57733"/>
        <dbReference type="ChEBI" id="CHEBI:58130"/>
        <dbReference type="ChEBI" id="CHEBI:456216"/>
        <dbReference type="EC" id="2.7.1.158"/>
    </reaction>
</comment>
<dbReference type="Pfam" id="PF06090">
    <property type="entry name" value="Ins_P5_2-kin"/>
    <property type="match status" value="1"/>
</dbReference>